<feature type="compositionally biased region" description="Basic and acidic residues" evidence="1">
    <location>
        <begin position="1"/>
        <end position="42"/>
    </location>
</feature>
<dbReference type="KEGG" id="ncs:NCAS_0D01140"/>
<dbReference type="EMBL" id="HE576755">
    <property type="protein sequence ID" value="CCC69695.1"/>
    <property type="molecule type" value="Genomic_DNA"/>
</dbReference>
<evidence type="ECO:0000256" key="1">
    <source>
        <dbReference type="SAM" id="MobiDB-lite"/>
    </source>
</evidence>
<feature type="region of interest" description="Disordered" evidence="1">
    <location>
        <begin position="1"/>
        <end position="67"/>
    </location>
</feature>
<dbReference type="InParanoid" id="G0VDQ6"/>
<organism evidence="3 4">
    <name type="scientific">Naumovozyma castellii</name>
    <name type="common">Yeast</name>
    <name type="synonym">Saccharomyces castellii</name>
    <dbReference type="NCBI Taxonomy" id="27288"/>
    <lineage>
        <taxon>Eukaryota</taxon>
        <taxon>Fungi</taxon>
        <taxon>Dikarya</taxon>
        <taxon>Ascomycota</taxon>
        <taxon>Saccharomycotina</taxon>
        <taxon>Saccharomycetes</taxon>
        <taxon>Saccharomycetales</taxon>
        <taxon>Saccharomycetaceae</taxon>
        <taxon>Naumovozyma</taxon>
    </lineage>
</organism>
<reference key="2">
    <citation type="submission" date="2011-08" db="EMBL/GenBank/DDBJ databases">
        <title>Genome sequence of Naumovozyma castellii.</title>
        <authorList>
            <person name="Gordon J.L."/>
            <person name="Armisen D."/>
            <person name="Proux-Wera E."/>
            <person name="OhEigeartaigh S.S."/>
            <person name="Byrne K.P."/>
            <person name="Wolfe K.H."/>
        </authorList>
    </citation>
    <scope>NUCLEOTIDE SEQUENCE</scope>
    <source>
        <strain>Type strain:CBS 4309</strain>
    </source>
</reference>
<dbReference type="InterPro" id="IPR007513">
    <property type="entry name" value="SERF-like_N"/>
</dbReference>
<feature type="domain" description="Small EDRK-rich factor-like N-terminal" evidence="2">
    <location>
        <begin position="1"/>
        <end position="32"/>
    </location>
</feature>
<dbReference type="RefSeq" id="XP_003676058.1">
    <property type="nucleotide sequence ID" value="XM_003676010.1"/>
</dbReference>
<dbReference type="AlphaFoldDB" id="G0VDQ6"/>
<dbReference type="GeneID" id="96903303"/>
<feature type="compositionally biased region" description="Basic and acidic residues" evidence="1">
    <location>
        <begin position="50"/>
        <end position="67"/>
    </location>
</feature>
<evidence type="ECO:0000259" key="2">
    <source>
        <dbReference type="Pfam" id="PF04419"/>
    </source>
</evidence>
<dbReference type="Pfam" id="PF04419">
    <property type="entry name" value="SERF-like_N"/>
    <property type="match status" value="1"/>
</dbReference>
<dbReference type="FunCoup" id="G0VDQ6">
    <property type="interactions" value="257"/>
</dbReference>
<dbReference type="OMA" id="NRDADIM"/>
<proteinExistence type="predicted"/>
<dbReference type="HOGENOM" id="CLU_165034_4_1_1"/>
<gene>
    <name evidence="3" type="primary">NCAS0D01140</name>
    <name evidence="3" type="ordered locus">NCAS_0D01140</name>
</gene>
<sequence>MARGNQRDLARLKNLKKQKEQQGHKKEGDPKKRMESDADILRQKQAAANARKEAEALEKLKQEKARR</sequence>
<accession>G0VDQ6</accession>
<keyword evidence="4" id="KW-1185">Reference proteome</keyword>
<evidence type="ECO:0000313" key="3">
    <source>
        <dbReference type="EMBL" id="CCC69695.1"/>
    </source>
</evidence>
<dbReference type="Proteomes" id="UP000001640">
    <property type="component" value="Chromosome 4"/>
</dbReference>
<evidence type="ECO:0000313" key="4">
    <source>
        <dbReference type="Proteomes" id="UP000001640"/>
    </source>
</evidence>
<protein>
    <recommendedName>
        <fullName evidence="2">Small EDRK-rich factor-like N-terminal domain-containing protein</fullName>
    </recommendedName>
</protein>
<dbReference type="eggNOG" id="KOG4488">
    <property type="taxonomic scope" value="Eukaryota"/>
</dbReference>
<reference evidence="3 4" key="1">
    <citation type="journal article" date="2011" name="Proc. Natl. Acad. Sci. U.S.A.">
        <title>Evolutionary erosion of yeast sex chromosomes by mating-type switching accidents.</title>
        <authorList>
            <person name="Gordon J.L."/>
            <person name="Armisen D."/>
            <person name="Proux-Wera E."/>
            <person name="Oheigeartaigh S.S."/>
            <person name="Byrne K.P."/>
            <person name="Wolfe K.H."/>
        </authorList>
    </citation>
    <scope>NUCLEOTIDE SEQUENCE [LARGE SCALE GENOMIC DNA]</scope>
    <source>
        <strain evidence="4">ATCC 76901 / BCRC 22586 / CBS 4309 / NBRC 1992 / NRRL Y-12630</strain>
    </source>
</reference>
<name>G0VDQ6_NAUCA</name>